<name>A0ACC0VDD8_9HYPO</name>
<reference evidence="1" key="1">
    <citation type="submission" date="2022-10" db="EMBL/GenBank/DDBJ databases">
        <title>Complete Genome of Trichothecium roseum strain YXFP-22015, a Plant Pathogen Isolated from Citrus.</title>
        <authorList>
            <person name="Wang Y."/>
            <person name="Zhu L."/>
        </authorList>
    </citation>
    <scope>NUCLEOTIDE SEQUENCE</scope>
    <source>
        <strain evidence="1">YXFP-22015</strain>
    </source>
</reference>
<dbReference type="Proteomes" id="UP001163324">
    <property type="component" value="Chromosome 1"/>
</dbReference>
<organism evidence="1 2">
    <name type="scientific">Trichothecium roseum</name>
    <dbReference type="NCBI Taxonomy" id="47278"/>
    <lineage>
        <taxon>Eukaryota</taxon>
        <taxon>Fungi</taxon>
        <taxon>Dikarya</taxon>
        <taxon>Ascomycota</taxon>
        <taxon>Pezizomycotina</taxon>
        <taxon>Sordariomycetes</taxon>
        <taxon>Hypocreomycetidae</taxon>
        <taxon>Hypocreales</taxon>
        <taxon>Hypocreales incertae sedis</taxon>
        <taxon>Trichothecium</taxon>
    </lineage>
</organism>
<gene>
    <name evidence="1" type="ORF">N3K66_000312</name>
</gene>
<sequence>MRTRRRWMRSVVAAVMVCDGTLLVEDISVPTLFQLGDDFNSGFSFNDYVYDHQPPGYSSTPSLDRPTSPAFPRGVPDLVGSLGEVLPVEGSSRTWQWMLDEMRVYPGEFARRGHNVFVHRRLYDHEGMPRAMRTAFGIASSCCLLADGGGANREVLAAVMDAEVRELLKSDCGGGTLLDELARLQALLLYQILRLLHDGNDVAQRMEAERQQDVLFTRAIKLVARSRAELRPEAEAAGWRAWVLAECARRTALVVYMLYGVASIARGEGICVGFPTLARLPLSTALRSWESEDGHREEHMGMMVAGEAEEGQAPDVMSYERFSVLCRVSTRRRLDPFKKFLLVACRGIGCVEALSDAGCLVVEG</sequence>
<dbReference type="EMBL" id="CM047940">
    <property type="protein sequence ID" value="KAI9903783.1"/>
    <property type="molecule type" value="Genomic_DNA"/>
</dbReference>
<proteinExistence type="predicted"/>
<accession>A0ACC0VDD8</accession>
<keyword evidence="2" id="KW-1185">Reference proteome</keyword>
<protein>
    <submittedName>
        <fullName evidence="1">Uncharacterized protein</fullName>
    </submittedName>
</protein>
<evidence type="ECO:0000313" key="2">
    <source>
        <dbReference type="Proteomes" id="UP001163324"/>
    </source>
</evidence>
<comment type="caution">
    <text evidence="1">The sequence shown here is derived from an EMBL/GenBank/DDBJ whole genome shotgun (WGS) entry which is preliminary data.</text>
</comment>
<evidence type="ECO:0000313" key="1">
    <source>
        <dbReference type="EMBL" id="KAI9903783.1"/>
    </source>
</evidence>